<dbReference type="GO" id="GO:0004497">
    <property type="term" value="F:monooxygenase activity"/>
    <property type="evidence" value="ECO:0007669"/>
    <property type="project" value="InterPro"/>
</dbReference>
<feature type="region of interest" description="Disordered" evidence="2">
    <location>
        <begin position="1"/>
        <end position="43"/>
    </location>
</feature>
<evidence type="ECO:0000313" key="4">
    <source>
        <dbReference type="Proteomes" id="UP000275401"/>
    </source>
</evidence>
<gene>
    <name evidence="3" type="ORF">EEJ42_36740</name>
</gene>
<dbReference type="InterPro" id="IPR036396">
    <property type="entry name" value="Cyt_P450_sf"/>
</dbReference>
<keyword evidence="4" id="KW-1185">Reference proteome</keyword>
<proteinExistence type="inferred from homology"/>
<dbReference type="GO" id="GO:0005506">
    <property type="term" value="F:iron ion binding"/>
    <property type="evidence" value="ECO:0007669"/>
    <property type="project" value="InterPro"/>
</dbReference>
<dbReference type="PRINTS" id="PR00359">
    <property type="entry name" value="BP450"/>
</dbReference>
<comment type="caution">
    <text evidence="3">The sequence shown here is derived from an EMBL/GenBank/DDBJ whole genome shotgun (WGS) entry which is preliminary data.</text>
</comment>
<evidence type="ECO:0000256" key="1">
    <source>
        <dbReference type="ARBA" id="ARBA00010617"/>
    </source>
</evidence>
<dbReference type="GO" id="GO:0020037">
    <property type="term" value="F:heme binding"/>
    <property type="evidence" value="ECO:0007669"/>
    <property type="project" value="InterPro"/>
</dbReference>
<sequence>MTQPTSPSEPSEPSDEPGTPDEPGSSGGPGAPTEPEPAAIERPASHEDAVELFGPRFQDTPAEVYRELRNTYGPVAPVLLPGGVPAWLVLGYRELLRVTENTKVFGRGSARWKLWPQIPPDWPLRPMVEDNGSLLYREGDDHRRRAGAVGSALEAVDLNQMQDATQSFAQGLIDKLSEGSRADLVADYAHPLPVLALSRVLGLYDAEGVALVKAINDMVDGGPDALRGQIEVRGTIERLVARKRADPGPDATSRMIADRAGLTDQEVVEDLMVLTLAGHQPCTDWIGMTLWLLLTDHEYAADMGGGRRSVRQAMHQVLRDHTPVQIFAGRFTTQDTVLGATRIPAGDLVLLGLAGANTDPYIRPQAGGAAGPEGHNAYMSYSHGEHRCPYAGQWIAEVVAHTAVETLLEHLPDVELAVPADELRWRPSPWLRGLTSLPVTYTPAHSYTGGFGWD</sequence>
<comment type="similarity">
    <text evidence="1">Belongs to the cytochrome P450 family.</text>
</comment>
<dbReference type="GO" id="GO:0016705">
    <property type="term" value="F:oxidoreductase activity, acting on paired donors, with incorporation or reduction of molecular oxygen"/>
    <property type="evidence" value="ECO:0007669"/>
    <property type="project" value="InterPro"/>
</dbReference>
<dbReference type="Gene3D" id="1.10.630.10">
    <property type="entry name" value="Cytochrome P450"/>
    <property type="match status" value="1"/>
</dbReference>
<dbReference type="EMBL" id="RIBZ01000715">
    <property type="protein sequence ID" value="RNF97676.1"/>
    <property type="molecule type" value="Genomic_DNA"/>
</dbReference>
<evidence type="ECO:0000256" key="2">
    <source>
        <dbReference type="SAM" id="MobiDB-lite"/>
    </source>
</evidence>
<dbReference type="AlphaFoldDB" id="A0A3M8TZT8"/>
<dbReference type="SUPFAM" id="SSF48264">
    <property type="entry name" value="Cytochrome P450"/>
    <property type="match status" value="1"/>
</dbReference>
<name>A0A3M8TZT8_9ACTN</name>
<dbReference type="Proteomes" id="UP000275401">
    <property type="component" value="Unassembled WGS sequence"/>
</dbReference>
<dbReference type="InterPro" id="IPR002397">
    <property type="entry name" value="Cyt_P450_B"/>
</dbReference>
<accession>A0A3M8TZT8</accession>
<reference evidence="3 4" key="1">
    <citation type="submission" date="2018-11" db="EMBL/GenBank/DDBJ databases">
        <title>The Potential of Streptomyces as Biocontrol Agents against the Tomato grey mould, Botrytis cinerea (Gray mold) Frontiers in Microbiology.</title>
        <authorList>
            <person name="Li D."/>
        </authorList>
    </citation>
    <scope>NUCLEOTIDE SEQUENCE [LARGE SCALE GENOMIC DNA]</scope>
    <source>
        <strain evidence="3 4">NEAU-LD23</strain>
    </source>
</reference>
<dbReference type="RefSeq" id="WP_123106522.1">
    <property type="nucleotide sequence ID" value="NZ_RIBZ01000715.1"/>
</dbReference>
<feature type="compositionally biased region" description="Low complexity" evidence="2">
    <location>
        <begin position="1"/>
        <end position="11"/>
    </location>
</feature>
<dbReference type="CDD" id="cd20623">
    <property type="entry name" value="CYP_unk"/>
    <property type="match status" value="1"/>
</dbReference>
<feature type="compositionally biased region" description="Low complexity" evidence="2">
    <location>
        <begin position="31"/>
        <end position="42"/>
    </location>
</feature>
<protein>
    <submittedName>
        <fullName evidence="3">Cytochrome P450</fullName>
    </submittedName>
</protein>
<dbReference type="PANTHER" id="PTHR46696">
    <property type="entry name" value="P450, PUTATIVE (EUROFUNG)-RELATED"/>
    <property type="match status" value="1"/>
</dbReference>
<dbReference type="PANTHER" id="PTHR46696:SF1">
    <property type="entry name" value="CYTOCHROME P450 YJIB-RELATED"/>
    <property type="match status" value="1"/>
</dbReference>
<evidence type="ECO:0000313" key="3">
    <source>
        <dbReference type="EMBL" id="RNF97676.1"/>
    </source>
</evidence>
<organism evidence="3 4">
    <name type="scientific">Streptomyces botrytidirepellens</name>
    <dbReference type="NCBI Taxonomy" id="2486417"/>
    <lineage>
        <taxon>Bacteria</taxon>
        <taxon>Bacillati</taxon>
        <taxon>Actinomycetota</taxon>
        <taxon>Actinomycetes</taxon>
        <taxon>Kitasatosporales</taxon>
        <taxon>Streptomycetaceae</taxon>
        <taxon>Streptomyces</taxon>
    </lineage>
</organism>